<reference evidence="2" key="1">
    <citation type="journal article" date="2015" name="Proc. Natl. Acad. Sci. U.S.A.">
        <title>Genome sequencing of adzuki bean (Vigna angularis) provides insight into high starch and low fat accumulation and domestication.</title>
        <authorList>
            <person name="Yang K."/>
            <person name="Tian Z."/>
            <person name="Chen C."/>
            <person name="Luo L."/>
            <person name="Zhao B."/>
            <person name="Wang Z."/>
            <person name="Yu L."/>
            <person name="Li Y."/>
            <person name="Sun Y."/>
            <person name="Li W."/>
            <person name="Chen Y."/>
            <person name="Li Y."/>
            <person name="Zhang Y."/>
            <person name="Ai D."/>
            <person name="Zhao J."/>
            <person name="Shang C."/>
            <person name="Ma Y."/>
            <person name="Wu B."/>
            <person name="Wang M."/>
            <person name="Gao L."/>
            <person name="Sun D."/>
            <person name="Zhang P."/>
            <person name="Guo F."/>
            <person name="Wang W."/>
            <person name="Li Y."/>
            <person name="Wang J."/>
            <person name="Varshney R.K."/>
            <person name="Wang J."/>
            <person name="Ling H.Q."/>
            <person name="Wan P."/>
        </authorList>
    </citation>
    <scope>NUCLEOTIDE SEQUENCE</scope>
    <source>
        <strain evidence="2">cv. Jingnong 6</strain>
    </source>
</reference>
<organism evidence="1 2">
    <name type="scientific">Phaseolus angularis</name>
    <name type="common">Azuki bean</name>
    <name type="synonym">Vigna angularis</name>
    <dbReference type="NCBI Taxonomy" id="3914"/>
    <lineage>
        <taxon>Eukaryota</taxon>
        <taxon>Viridiplantae</taxon>
        <taxon>Streptophyta</taxon>
        <taxon>Embryophyta</taxon>
        <taxon>Tracheophyta</taxon>
        <taxon>Spermatophyta</taxon>
        <taxon>Magnoliopsida</taxon>
        <taxon>eudicotyledons</taxon>
        <taxon>Gunneridae</taxon>
        <taxon>Pentapetalae</taxon>
        <taxon>rosids</taxon>
        <taxon>fabids</taxon>
        <taxon>Fabales</taxon>
        <taxon>Fabaceae</taxon>
        <taxon>Papilionoideae</taxon>
        <taxon>50 kb inversion clade</taxon>
        <taxon>NPAAA clade</taxon>
        <taxon>indigoferoid/millettioid clade</taxon>
        <taxon>Phaseoleae</taxon>
        <taxon>Vigna</taxon>
    </lineage>
</organism>
<protein>
    <submittedName>
        <fullName evidence="1">Uncharacterized protein</fullName>
    </submittedName>
</protein>
<dbReference type="EMBL" id="CM003375">
    <property type="protein sequence ID" value="KOM42683.1"/>
    <property type="molecule type" value="Genomic_DNA"/>
</dbReference>
<evidence type="ECO:0000313" key="1">
    <source>
        <dbReference type="EMBL" id="KOM42683.1"/>
    </source>
</evidence>
<dbReference type="Gramene" id="KOM42683">
    <property type="protein sequence ID" value="KOM42683"/>
    <property type="gene ID" value="LR48_Vigan05g028700"/>
</dbReference>
<name>A0A0L9UIT0_PHAAN</name>
<gene>
    <name evidence="1" type="ORF">LR48_Vigan05g028700</name>
</gene>
<proteinExistence type="predicted"/>
<dbReference type="STRING" id="3914.A0A0L9UIT0"/>
<dbReference type="Proteomes" id="UP000053144">
    <property type="component" value="Chromosome 5"/>
</dbReference>
<evidence type="ECO:0000313" key="2">
    <source>
        <dbReference type="Proteomes" id="UP000053144"/>
    </source>
</evidence>
<dbReference type="AlphaFoldDB" id="A0A0L9UIT0"/>
<sequence length="111" mass="12029">MRLSSTQAAIQGDRRSWSPQAWDGLADLWWPCLADSEPNIIHGVVAETGHVIRTSIGGRNGQSKQGATYNISCNCWQNSDHHSRTDRCRSTPSITITVAVGKGVLSGRDAP</sequence>
<accession>A0A0L9UIT0</accession>